<dbReference type="AlphaFoldDB" id="A0AA37GRQ0"/>
<evidence type="ECO:0000313" key="2">
    <source>
        <dbReference type="Proteomes" id="UP001055172"/>
    </source>
</evidence>
<evidence type="ECO:0000313" key="1">
    <source>
        <dbReference type="EMBL" id="GJC86009.1"/>
    </source>
</evidence>
<sequence>MFGDKQNFLARTKRLMNPAGKDLGQGGDHPEYTIPPFGPQGMPPNLLSDGHRGQIFYFSPESLARLKPEASTTKAAELMAQRWIFTNDALSALLWLTVMAVQSPLETLEGDPWGPALGDKIETVLAPHVGVIKGLQVPMPLFPNGGMEILVGVQKSYLDRLLREPLRAKCAKAR</sequence>
<protein>
    <submittedName>
        <fullName evidence="1">Uncharacterized protein</fullName>
    </submittedName>
</protein>
<dbReference type="Proteomes" id="UP001055172">
    <property type="component" value="Unassembled WGS sequence"/>
</dbReference>
<accession>A0AA37GRQ0</accession>
<organism evidence="1 2">
    <name type="scientific">Colletotrichum liriopes</name>
    <dbReference type="NCBI Taxonomy" id="708192"/>
    <lineage>
        <taxon>Eukaryota</taxon>
        <taxon>Fungi</taxon>
        <taxon>Dikarya</taxon>
        <taxon>Ascomycota</taxon>
        <taxon>Pezizomycotina</taxon>
        <taxon>Sordariomycetes</taxon>
        <taxon>Hypocreomycetidae</taxon>
        <taxon>Glomerellales</taxon>
        <taxon>Glomerellaceae</taxon>
        <taxon>Colletotrichum</taxon>
        <taxon>Colletotrichum spaethianum species complex</taxon>
    </lineage>
</organism>
<comment type="caution">
    <text evidence="1">The sequence shown here is derived from an EMBL/GenBank/DDBJ whole genome shotgun (WGS) entry which is preliminary data.</text>
</comment>
<dbReference type="EMBL" id="BPPX01000020">
    <property type="protein sequence ID" value="GJC86009.1"/>
    <property type="molecule type" value="Genomic_DNA"/>
</dbReference>
<name>A0AA37GRQ0_9PEZI</name>
<reference evidence="1 2" key="1">
    <citation type="submission" date="2021-07" db="EMBL/GenBank/DDBJ databases">
        <title>Genome data of Colletotrichum spaethianum.</title>
        <authorList>
            <person name="Utami Y.D."/>
            <person name="Hiruma K."/>
        </authorList>
    </citation>
    <scope>NUCLEOTIDE SEQUENCE [LARGE SCALE GENOMIC DNA]</scope>
    <source>
        <strain evidence="1 2">MAFF 242679</strain>
    </source>
</reference>
<proteinExistence type="predicted"/>
<dbReference type="Gene3D" id="3.30.559.10">
    <property type="entry name" value="Chloramphenicol acetyltransferase-like domain"/>
    <property type="match status" value="1"/>
</dbReference>
<keyword evidence="2" id="KW-1185">Reference proteome</keyword>
<dbReference type="InterPro" id="IPR023213">
    <property type="entry name" value="CAT-like_dom_sf"/>
</dbReference>
<gene>
    <name evidence="1" type="ORF">ColLi_08847</name>
</gene>